<protein>
    <submittedName>
        <fullName evidence="1">Uncharacterized protein</fullName>
    </submittedName>
</protein>
<proteinExistence type="predicted"/>
<comment type="caution">
    <text evidence="1">The sequence shown here is derived from an EMBL/GenBank/DDBJ whole genome shotgun (WGS) entry which is preliminary data.</text>
</comment>
<accession>A0A261FK76</accession>
<organism evidence="1 2">
    <name type="scientific">Bifidobacterium myosotis</name>
    <dbReference type="NCBI Taxonomy" id="1630166"/>
    <lineage>
        <taxon>Bacteria</taxon>
        <taxon>Bacillati</taxon>
        <taxon>Actinomycetota</taxon>
        <taxon>Actinomycetes</taxon>
        <taxon>Bifidobacteriales</taxon>
        <taxon>Bifidobacteriaceae</taxon>
        <taxon>Bifidobacterium</taxon>
    </lineage>
</organism>
<evidence type="ECO:0000313" key="2">
    <source>
        <dbReference type="Proteomes" id="UP000216871"/>
    </source>
</evidence>
<keyword evidence="2" id="KW-1185">Reference proteome</keyword>
<dbReference type="AlphaFoldDB" id="A0A261FK76"/>
<name>A0A261FK76_9BIFI</name>
<dbReference type="EMBL" id="MWWW01000015">
    <property type="protein sequence ID" value="OZG59206.1"/>
    <property type="molecule type" value="Genomic_DNA"/>
</dbReference>
<dbReference type="Proteomes" id="UP000216871">
    <property type="component" value="Unassembled WGS sequence"/>
</dbReference>
<reference evidence="1 2" key="1">
    <citation type="journal article" date="2017" name="BMC Genomics">
        <title>Comparative genomic and phylogenomic analyses of the Bifidobacteriaceae family.</title>
        <authorList>
            <person name="Lugli G.A."/>
            <person name="Milani C."/>
            <person name="Turroni F."/>
            <person name="Duranti S."/>
            <person name="Mancabelli L."/>
            <person name="Mangifesta M."/>
            <person name="Ferrario C."/>
            <person name="Modesto M."/>
            <person name="Mattarelli P."/>
            <person name="Jiri K."/>
            <person name="van Sinderen D."/>
            <person name="Ventura M."/>
        </authorList>
    </citation>
    <scope>NUCLEOTIDE SEQUENCE [LARGE SCALE GENOMIC DNA]</scope>
    <source>
        <strain evidence="1 2">DSM 100196</strain>
    </source>
</reference>
<sequence>MAAEFHGAGYAGSLAWEVAMTRPAGGFRDLAISSSAMISSSVKAVLPPFFGIVANVCKKGDRR</sequence>
<gene>
    <name evidence="1" type="ORF">BMYO_1411</name>
</gene>
<evidence type="ECO:0000313" key="1">
    <source>
        <dbReference type="EMBL" id="OZG59206.1"/>
    </source>
</evidence>